<dbReference type="InterPro" id="IPR051009">
    <property type="entry name" value="PRM"/>
</dbReference>
<dbReference type="GO" id="GO:0000324">
    <property type="term" value="C:fungal-type vacuole"/>
    <property type="evidence" value="ECO:0007669"/>
    <property type="project" value="TreeGrafter"/>
</dbReference>
<keyword evidence="2" id="KW-1133">Transmembrane helix</keyword>
<comment type="caution">
    <text evidence="3">The sequence shown here is derived from an EMBL/GenBank/DDBJ whole genome shotgun (WGS) entry which is preliminary data.</text>
</comment>
<dbReference type="OrthoDB" id="4065319at2759"/>
<feature type="region of interest" description="Disordered" evidence="1">
    <location>
        <begin position="114"/>
        <end position="148"/>
    </location>
</feature>
<dbReference type="Proteomes" id="UP000326924">
    <property type="component" value="Unassembled WGS sequence"/>
</dbReference>
<accession>A0A5J5F9A4</accession>
<dbReference type="AlphaFoldDB" id="A0A5J5F9A4"/>
<reference evidence="3 4" key="1">
    <citation type="submission" date="2019-09" db="EMBL/GenBank/DDBJ databases">
        <title>Draft genome of the ectomycorrhizal ascomycete Sphaerosporella brunnea.</title>
        <authorList>
            <consortium name="DOE Joint Genome Institute"/>
            <person name="Benucci G.M."/>
            <person name="Marozzi G."/>
            <person name="Antonielli L."/>
            <person name="Sanchez S."/>
            <person name="Marco P."/>
            <person name="Wang X."/>
            <person name="Falini L.B."/>
            <person name="Barry K."/>
            <person name="Haridas S."/>
            <person name="Lipzen A."/>
            <person name="Labutti K."/>
            <person name="Grigoriev I.V."/>
            <person name="Murat C."/>
            <person name="Martin F."/>
            <person name="Albertini E."/>
            <person name="Donnini D."/>
            <person name="Bonito G."/>
        </authorList>
    </citation>
    <scope>NUCLEOTIDE SEQUENCE [LARGE SCALE GENOMIC DNA]</scope>
    <source>
        <strain evidence="3 4">Sb_GMNB300</strain>
    </source>
</reference>
<proteinExistence type="predicted"/>
<keyword evidence="2" id="KW-0472">Membrane</keyword>
<feature type="compositionally biased region" description="Low complexity" evidence="1">
    <location>
        <begin position="117"/>
        <end position="148"/>
    </location>
</feature>
<gene>
    <name evidence="3" type="ORF">FN846DRAFT_929461</name>
</gene>
<sequence>MMLYDGPPSITTASVPRLSFPLLERRDYHPLTPPPSLTTDHHRLFPSSSVSSSLSFHQSLFTSLISTDPPPQQNQTKNNNNFAFATSALKMRRPSLLLCSLLFFSASALAQSDTASNTRQTTAATKTQNTKDSTTKTQNTKDSTTTSLPQITSTAAATTASAVVITASNSQNGDDAGLTGLPKLSSLYSIPTITPPPTRGAPFMQQSKYPEGTIFIAVGSGLAFLALIVFIWRGIVAWSLHRSMQRATAKPGIIDSKSPLHNVGKGGSGGTFYAVGPGSTLSLDHLGSSNRSQGPGPNGSLFFSPTSNPVAPPSAGGDRRSTYLPAGFYAAGNRNSGVIPNNSQTRFGRARGQGISPPGTPLMAPQSRGNASSIGTERLSSMRINDSQTSLALPPTGRAPSAYLEDLFENHQLSDHAPHSQGGRF</sequence>
<feature type="transmembrane region" description="Helical" evidence="2">
    <location>
        <begin position="214"/>
        <end position="236"/>
    </location>
</feature>
<dbReference type="PANTHER" id="PTHR36089">
    <property type="entry name" value="CHITIN SYNTHASE 3 COMPLEX PROTEIN CSI2-RELATED"/>
    <property type="match status" value="1"/>
</dbReference>
<evidence type="ECO:0000256" key="1">
    <source>
        <dbReference type="SAM" id="MobiDB-lite"/>
    </source>
</evidence>
<dbReference type="EMBL" id="VXIS01000014">
    <property type="protein sequence ID" value="KAA8913518.1"/>
    <property type="molecule type" value="Genomic_DNA"/>
</dbReference>
<feature type="region of interest" description="Disordered" evidence="1">
    <location>
        <begin position="353"/>
        <end position="373"/>
    </location>
</feature>
<protein>
    <submittedName>
        <fullName evidence="3">Uncharacterized protein</fullName>
    </submittedName>
</protein>
<keyword evidence="2" id="KW-0812">Transmembrane</keyword>
<feature type="compositionally biased region" description="Polar residues" evidence="1">
    <location>
        <begin position="284"/>
        <end position="309"/>
    </location>
</feature>
<name>A0A5J5F9A4_9PEZI</name>
<dbReference type="PANTHER" id="PTHR36089:SF1">
    <property type="entry name" value="CHITIN SYNTHASE 3 COMPLEX PROTEIN CSI2-RELATED"/>
    <property type="match status" value="1"/>
</dbReference>
<evidence type="ECO:0000313" key="4">
    <source>
        <dbReference type="Proteomes" id="UP000326924"/>
    </source>
</evidence>
<keyword evidence="4" id="KW-1185">Reference proteome</keyword>
<evidence type="ECO:0000313" key="3">
    <source>
        <dbReference type="EMBL" id="KAA8913518.1"/>
    </source>
</evidence>
<organism evidence="3 4">
    <name type="scientific">Sphaerosporella brunnea</name>
    <dbReference type="NCBI Taxonomy" id="1250544"/>
    <lineage>
        <taxon>Eukaryota</taxon>
        <taxon>Fungi</taxon>
        <taxon>Dikarya</taxon>
        <taxon>Ascomycota</taxon>
        <taxon>Pezizomycotina</taxon>
        <taxon>Pezizomycetes</taxon>
        <taxon>Pezizales</taxon>
        <taxon>Pyronemataceae</taxon>
        <taxon>Sphaerosporella</taxon>
    </lineage>
</organism>
<evidence type="ECO:0000256" key="2">
    <source>
        <dbReference type="SAM" id="Phobius"/>
    </source>
</evidence>
<dbReference type="InParanoid" id="A0A5J5F9A4"/>
<feature type="region of interest" description="Disordered" evidence="1">
    <location>
        <begin position="284"/>
        <end position="318"/>
    </location>
</feature>